<keyword evidence="1" id="KW-0812">Transmembrane</keyword>
<evidence type="ECO:0000256" key="1">
    <source>
        <dbReference type="SAM" id="Phobius"/>
    </source>
</evidence>
<gene>
    <name evidence="2" type="ORF">GGQ63_004107</name>
</gene>
<accession>A0A7W9FQK7</accession>
<evidence type="ECO:0000313" key="2">
    <source>
        <dbReference type="EMBL" id="MBB5755009.1"/>
    </source>
</evidence>
<protein>
    <recommendedName>
        <fullName evidence="4">Copper resistance protein D domain-containing protein</fullName>
    </recommendedName>
</protein>
<feature type="transmembrane region" description="Helical" evidence="1">
    <location>
        <begin position="48"/>
        <end position="69"/>
    </location>
</feature>
<dbReference type="EMBL" id="JACHOO010000012">
    <property type="protein sequence ID" value="MBB5755009.1"/>
    <property type="molecule type" value="Genomic_DNA"/>
</dbReference>
<organism evidence="2 3">
    <name type="scientific">Prosthecomicrobium pneumaticum</name>
    <dbReference type="NCBI Taxonomy" id="81895"/>
    <lineage>
        <taxon>Bacteria</taxon>
        <taxon>Pseudomonadati</taxon>
        <taxon>Pseudomonadota</taxon>
        <taxon>Alphaproteobacteria</taxon>
        <taxon>Hyphomicrobiales</taxon>
        <taxon>Kaistiaceae</taxon>
        <taxon>Prosthecomicrobium</taxon>
    </lineage>
</organism>
<dbReference type="AlphaFoldDB" id="A0A7W9FQK7"/>
<reference evidence="2 3" key="1">
    <citation type="submission" date="2020-08" db="EMBL/GenBank/DDBJ databases">
        <title>Genomic Encyclopedia of Type Strains, Phase IV (KMG-IV): sequencing the most valuable type-strain genomes for metagenomic binning, comparative biology and taxonomic classification.</title>
        <authorList>
            <person name="Goeker M."/>
        </authorList>
    </citation>
    <scope>NUCLEOTIDE SEQUENCE [LARGE SCALE GENOMIC DNA]</scope>
    <source>
        <strain evidence="2 3">DSM 16268</strain>
    </source>
</reference>
<feature type="transmembrane region" description="Helical" evidence="1">
    <location>
        <begin position="81"/>
        <end position="101"/>
    </location>
</feature>
<feature type="transmembrane region" description="Helical" evidence="1">
    <location>
        <begin position="6"/>
        <end position="27"/>
    </location>
</feature>
<evidence type="ECO:0000313" key="3">
    <source>
        <dbReference type="Proteomes" id="UP000523821"/>
    </source>
</evidence>
<feature type="transmembrane region" description="Helical" evidence="1">
    <location>
        <begin position="121"/>
        <end position="140"/>
    </location>
</feature>
<evidence type="ECO:0008006" key="4">
    <source>
        <dbReference type="Google" id="ProtNLM"/>
    </source>
</evidence>
<keyword evidence="1" id="KW-0472">Membrane</keyword>
<dbReference type="Proteomes" id="UP000523821">
    <property type="component" value="Unassembled WGS sequence"/>
</dbReference>
<dbReference type="RefSeq" id="WP_183858443.1">
    <property type="nucleotide sequence ID" value="NZ_JACHOO010000012.1"/>
</dbReference>
<keyword evidence="3" id="KW-1185">Reference proteome</keyword>
<name>A0A7W9FQK7_9HYPH</name>
<sequence>MADDILLILHFVGLALGFAGGIASGLSMRLARAAEPEGAAALRQIPPIAAKISAAGLVLLWLTGVILVFTRWNGFGALPVLFWVKFAFVLALTALVGVVEATHARLKRTGDAALRGRLAKLGPLSGLAALGALIFAVLAFH</sequence>
<proteinExistence type="predicted"/>
<comment type="caution">
    <text evidence="2">The sequence shown here is derived from an EMBL/GenBank/DDBJ whole genome shotgun (WGS) entry which is preliminary data.</text>
</comment>
<keyword evidence="1" id="KW-1133">Transmembrane helix</keyword>